<feature type="coiled-coil region" evidence="1">
    <location>
        <begin position="19"/>
        <end position="57"/>
    </location>
</feature>
<accession>A0A078A033</accession>
<keyword evidence="3" id="KW-1185">Reference proteome</keyword>
<dbReference type="InParanoid" id="A0A078A033"/>
<sequence length="732" mass="84856">MEDDDNVMRSLDMSDTQSFAVLRESIKELEEKVLNQSREAMQKLQSYEMKIQSYQRKIAPLDELASLTTGSNSSIVDSLSNKIGNLLENRFNQIFRAMYLDKLTFEKYQTDTEEKIQLMKEDHQDLKSNVLDFRGDTVSIIGTLQSETQKIYDLIRQTNDDLELKAGTAYVKSLCATKDEVTEVQKQFNNYTPLKRFQNYIVTMNEELGKRDIVLEDMLDKQNLVLRLIESTKVEINTNYLPLERFNEFYQRYQNTSQKYQLDITNLDNLAMKAAEDIMELEKIITTRAHQSEIQKLWENFPNYCSYQDLKDLYSKVLPPLAHFEEKMDRMNQGYEQSKEMIRRYDEIISDKANKVAINEIYQYVNETFVKQNPYNTQHEESSKKIDQLFINLSDLKDTLQVITEGITRDIHQAVKKATNQVRTQMHNSYGSNSNASIANLSNIGSGVGLDAMELKKLLIQKVDQNELDKVMLMKSNKADMEQAFKSIDIIHKQVCHQIVLFIELVKTCIEQHGHQENKKTKEQRKIFILQQAISVCRWINTFNPENINNEDLILPLELRSLQDHSKNLVSDFPRLDQVAEIGLKKFKVRELSSLKNEASSVIVSPTHLSPKNEKELVSQQLDKYITMSLSTSRDMKKGGEKGQRQTITNSRQNITKSLQVDLFSITVIIESETEIDINYLDQTIHESSQMIKAHQVVLNLTQITKRAISATIIQLKRYITLQQAARILVLE</sequence>
<dbReference type="EMBL" id="CCKQ01004105">
    <property type="protein sequence ID" value="CDW75242.1"/>
    <property type="molecule type" value="Genomic_DNA"/>
</dbReference>
<evidence type="ECO:0000313" key="3">
    <source>
        <dbReference type="Proteomes" id="UP000039865"/>
    </source>
</evidence>
<name>A0A078A033_STYLE</name>
<organism evidence="2 3">
    <name type="scientific">Stylonychia lemnae</name>
    <name type="common">Ciliate</name>
    <dbReference type="NCBI Taxonomy" id="5949"/>
    <lineage>
        <taxon>Eukaryota</taxon>
        <taxon>Sar</taxon>
        <taxon>Alveolata</taxon>
        <taxon>Ciliophora</taxon>
        <taxon>Intramacronucleata</taxon>
        <taxon>Spirotrichea</taxon>
        <taxon>Stichotrichia</taxon>
        <taxon>Sporadotrichida</taxon>
        <taxon>Oxytrichidae</taxon>
        <taxon>Stylonychinae</taxon>
        <taxon>Stylonychia</taxon>
    </lineage>
</organism>
<protein>
    <submittedName>
        <fullName evidence="2">Uncharacterized protein</fullName>
    </submittedName>
</protein>
<proteinExistence type="predicted"/>
<dbReference type="AlphaFoldDB" id="A0A078A033"/>
<evidence type="ECO:0000256" key="1">
    <source>
        <dbReference type="SAM" id="Coils"/>
    </source>
</evidence>
<evidence type="ECO:0000313" key="2">
    <source>
        <dbReference type="EMBL" id="CDW75242.1"/>
    </source>
</evidence>
<dbReference type="Proteomes" id="UP000039865">
    <property type="component" value="Unassembled WGS sequence"/>
</dbReference>
<keyword evidence="1" id="KW-0175">Coiled coil</keyword>
<gene>
    <name evidence="2" type="primary">Contig4906.g5243</name>
    <name evidence="2" type="ORF">STYLEM_4229</name>
</gene>
<reference evidence="2 3" key="1">
    <citation type="submission" date="2014-06" db="EMBL/GenBank/DDBJ databases">
        <authorList>
            <person name="Swart Estienne"/>
        </authorList>
    </citation>
    <scope>NUCLEOTIDE SEQUENCE [LARGE SCALE GENOMIC DNA]</scope>
    <source>
        <strain evidence="2 3">130c</strain>
    </source>
</reference>